<evidence type="ECO:0000313" key="2">
    <source>
        <dbReference type="Proteomes" id="UP000249218"/>
    </source>
</evidence>
<sequence>MGCFTISPVDFWELSGYGKKFPGTLEKQRETLNNTNITLQQGFVSLFEEQDDNTPTPRLWSSPFKPDGVKSFWSSPSTGGLT</sequence>
<accession>A0A2W1B5K8</accession>
<organism evidence="1 2">
    <name type="scientific">Helicoverpa armigera</name>
    <name type="common">Cotton bollworm</name>
    <name type="synonym">Heliothis armigera</name>
    <dbReference type="NCBI Taxonomy" id="29058"/>
    <lineage>
        <taxon>Eukaryota</taxon>
        <taxon>Metazoa</taxon>
        <taxon>Ecdysozoa</taxon>
        <taxon>Arthropoda</taxon>
        <taxon>Hexapoda</taxon>
        <taxon>Insecta</taxon>
        <taxon>Pterygota</taxon>
        <taxon>Neoptera</taxon>
        <taxon>Endopterygota</taxon>
        <taxon>Lepidoptera</taxon>
        <taxon>Glossata</taxon>
        <taxon>Ditrysia</taxon>
        <taxon>Noctuoidea</taxon>
        <taxon>Noctuidae</taxon>
        <taxon>Heliothinae</taxon>
        <taxon>Helicoverpa</taxon>
    </lineage>
</organism>
<dbReference type="AlphaFoldDB" id="A0A2W1B5K8"/>
<gene>
    <name evidence="1" type="primary">HaOG213198</name>
    <name evidence="1" type="ORF">B5X24_HaOG213198</name>
</gene>
<evidence type="ECO:0000313" key="1">
    <source>
        <dbReference type="EMBL" id="PZC71512.1"/>
    </source>
</evidence>
<name>A0A2W1B5K8_HELAM</name>
<keyword evidence="2" id="KW-1185">Reference proteome</keyword>
<proteinExistence type="predicted"/>
<dbReference type="Proteomes" id="UP000249218">
    <property type="component" value="Unassembled WGS sequence"/>
</dbReference>
<protein>
    <submittedName>
        <fullName evidence="1">Uncharacterized protein</fullName>
    </submittedName>
</protein>
<reference evidence="1 2" key="1">
    <citation type="journal article" date="2017" name="BMC Biol.">
        <title>Genomic innovations, transcriptional plasticity and gene loss underlying the evolution and divergence of two highly polyphagous and invasive Helicoverpa pest species.</title>
        <authorList>
            <person name="Pearce S.L."/>
            <person name="Clarke D.F."/>
            <person name="East P.D."/>
            <person name="Elfekih S."/>
            <person name="Gordon K.H."/>
            <person name="Jermiin L.S."/>
            <person name="McGaughran A."/>
            <person name="Oakeshott J.G."/>
            <person name="Papanikolaou A."/>
            <person name="Perera O.P."/>
            <person name="Rane R.V."/>
            <person name="Richards S."/>
            <person name="Tay W.T."/>
            <person name="Walsh T.K."/>
            <person name="Anderson A."/>
            <person name="Anderson C.J."/>
            <person name="Asgari S."/>
            <person name="Board P.G."/>
            <person name="Bretschneider A."/>
            <person name="Campbell P.M."/>
            <person name="Chertemps T."/>
            <person name="Christeller J.T."/>
            <person name="Coppin C.W."/>
            <person name="Downes S.J."/>
            <person name="Duan G."/>
            <person name="Farnsworth C.A."/>
            <person name="Good R.T."/>
            <person name="Han L.B."/>
            <person name="Han Y.C."/>
            <person name="Hatje K."/>
            <person name="Horne I."/>
            <person name="Huang Y.P."/>
            <person name="Hughes D.S."/>
            <person name="Jacquin-Joly E."/>
            <person name="James W."/>
            <person name="Jhangiani S."/>
            <person name="Kollmar M."/>
            <person name="Kuwar S.S."/>
            <person name="Li S."/>
            <person name="Liu N.Y."/>
            <person name="Maibeche M.T."/>
            <person name="Miller J.R."/>
            <person name="Montagne N."/>
            <person name="Perry T."/>
            <person name="Qu J."/>
            <person name="Song S.V."/>
            <person name="Sutton G.G."/>
            <person name="Vogel H."/>
            <person name="Walenz B.P."/>
            <person name="Xu W."/>
            <person name="Zhang H.J."/>
            <person name="Zou Z."/>
            <person name="Batterham P."/>
            <person name="Edwards O.R."/>
            <person name="Feyereisen R."/>
            <person name="Gibbs R.A."/>
            <person name="Heckel D.G."/>
            <person name="McGrath A."/>
            <person name="Robin C."/>
            <person name="Scherer S.E."/>
            <person name="Worley K.C."/>
            <person name="Wu Y.D."/>
        </authorList>
    </citation>
    <scope>NUCLEOTIDE SEQUENCE [LARGE SCALE GENOMIC DNA]</scope>
    <source>
        <strain evidence="1">Harm_GR_Male_#8</strain>
        <tissue evidence="1">Whole organism</tissue>
    </source>
</reference>
<dbReference type="EMBL" id="KZ150305">
    <property type="protein sequence ID" value="PZC71512.1"/>
    <property type="molecule type" value="Genomic_DNA"/>
</dbReference>